<organism evidence="4 5">
    <name type="scientific">Nonomuraea rosea</name>
    <dbReference type="NCBI Taxonomy" id="638574"/>
    <lineage>
        <taxon>Bacteria</taxon>
        <taxon>Bacillati</taxon>
        <taxon>Actinomycetota</taxon>
        <taxon>Actinomycetes</taxon>
        <taxon>Streptosporangiales</taxon>
        <taxon>Streptosporangiaceae</taxon>
        <taxon>Nonomuraea</taxon>
    </lineage>
</organism>
<sequence length="331" mass="35026">MRIGVFVIAARFPGRESGRVLSEAVDLVVAAEKAGFDDAWIAEHHFMSYGVCPSATTLAAVAAGRTTRIGLGTAVSVLSTQHPVALAEQAAMLHHLSGGRFTLGVGRGGPWLDLEVFGTGLERFERGFGESLDVLLDALSGGGGVAAAGEFFRFREVRLVPEARLRPVVACTSGPTVRLAAARGLPMLLGMHVGDVEKAAMVAAYRGAVYEGSGGPTGHVAAGVAYVADSTAQAVRELRESMPAWLGPGLAGYVPVDDRARPTRNIQEYVDMLTQIHPVGSAEHCAETLLRTAEITGIEHFIVMVEGIGEHQRVLENIRRFGAEVLPLLAR</sequence>
<keyword evidence="1" id="KW-0560">Oxidoreductase</keyword>
<dbReference type="InterPro" id="IPR050766">
    <property type="entry name" value="Bact_Lucif_Oxidored"/>
</dbReference>
<keyword evidence="2" id="KW-0503">Monooxygenase</keyword>
<evidence type="ECO:0000256" key="2">
    <source>
        <dbReference type="ARBA" id="ARBA00023033"/>
    </source>
</evidence>
<evidence type="ECO:0000259" key="3">
    <source>
        <dbReference type="Pfam" id="PF00296"/>
    </source>
</evidence>
<dbReference type="Gene3D" id="3.20.20.30">
    <property type="entry name" value="Luciferase-like domain"/>
    <property type="match status" value="1"/>
</dbReference>
<accession>A0ABP6VWJ0</accession>
<reference evidence="5" key="1">
    <citation type="journal article" date="2019" name="Int. J. Syst. Evol. Microbiol.">
        <title>The Global Catalogue of Microorganisms (GCM) 10K type strain sequencing project: providing services to taxonomists for standard genome sequencing and annotation.</title>
        <authorList>
            <consortium name="The Broad Institute Genomics Platform"/>
            <consortium name="The Broad Institute Genome Sequencing Center for Infectious Disease"/>
            <person name="Wu L."/>
            <person name="Ma J."/>
        </authorList>
    </citation>
    <scope>NUCLEOTIDE SEQUENCE [LARGE SCALE GENOMIC DNA]</scope>
    <source>
        <strain evidence="5">JCM 17326</strain>
    </source>
</reference>
<dbReference type="PANTHER" id="PTHR30137:SF8">
    <property type="entry name" value="BLR5498 PROTEIN"/>
    <property type="match status" value="1"/>
</dbReference>
<dbReference type="InterPro" id="IPR011251">
    <property type="entry name" value="Luciferase-like_dom"/>
</dbReference>
<keyword evidence="5" id="KW-1185">Reference proteome</keyword>
<proteinExistence type="predicted"/>
<evidence type="ECO:0000313" key="5">
    <source>
        <dbReference type="Proteomes" id="UP001500630"/>
    </source>
</evidence>
<dbReference type="InterPro" id="IPR036661">
    <property type="entry name" value="Luciferase-like_sf"/>
</dbReference>
<dbReference type="Proteomes" id="UP001500630">
    <property type="component" value="Unassembled WGS sequence"/>
</dbReference>
<dbReference type="PANTHER" id="PTHR30137">
    <property type="entry name" value="LUCIFERASE-LIKE MONOOXYGENASE"/>
    <property type="match status" value="1"/>
</dbReference>
<feature type="domain" description="Luciferase-like" evidence="3">
    <location>
        <begin position="1"/>
        <end position="318"/>
    </location>
</feature>
<evidence type="ECO:0000313" key="4">
    <source>
        <dbReference type="EMBL" id="GAA3542642.1"/>
    </source>
</evidence>
<gene>
    <name evidence="4" type="ORF">GCM10022419_023510</name>
</gene>
<evidence type="ECO:0000256" key="1">
    <source>
        <dbReference type="ARBA" id="ARBA00023002"/>
    </source>
</evidence>
<dbReference type="EMBL" id="BAABDQ010000004">
    <property type="protein sequence ID" value="GAA3542642.1"/>
    <property type="molecule type" value="Genomic_DNA"/>
</dbReference>
<dbReference type="RefSeq" id="WP_345561016.1">
    <property type="nucleotide sequence ID" value="NZ_BAABDQ010000004.1"/>
</dbReference>
<comment type="caution">
    <text evidence="4">The sequence shown here is derived from an EMBL/GenBank/DDBJ whole genome shotgun (WGS) entry which is preliminary data.</text>
</comment>
<protein>
    <submittedName>
        <fullName evidence="4">LLM class flavin-dependent oxidoreductase</fullName>
    </submittedName>
</protein>
<dbReference type="Pfam" id="PF00296">
    <property type="entry name" value="Bac_luciferase"/>
    <property type="match status" value="1"/>
</dbReference>
<name>A0ABP6VWJ0_9ACTN</name>
<dbReference type="SUPFAM" id="SSF51679">
    <property type="entry name" value="Bacterial luciferase-like"/>
    <property type="match status" value="1"/>
</dbReference>